<evidence type="ECO:0000256" key="1">
    <source>
        <dbReference type="ARBA" id="ARBA00004651"/>
    </source>
</evidence>
<comment type="caution">
    <text evidence="7">The sequence shown here is derived from an EMBL/GenBank/DDBJ whole genome shotgun (WGS) entry which is preliminary data.</text>
</comment>
<evidence type="ECO:0000256" key="6">
    <source>
        <dbReference type="SAM" id="Phobius"/>
    </source>
</evidence>
<dbReference type="InterPro" id="IPR024923">
    <property type="entry name" value="PG_synth_SpoVB"/>
</dbReference>
<evidence type="ECO:0000313" key="8">
    <source>
        <dbReference type="Proteomes" id="UP001290462"/>
    </source>
</evidence>
<evidence type="ECO:0000256" key="5">
    <source>
        <dbReference type="ARBA" id="ARBA00023136"/>
    </source>
</evidence>
<dbReference type="InterPro" id="IPR050833">
    <property type="entry name" value="Poly_Biosynth_Transport"/>
</dbReference>
<comment type="subcellular location">
    <subcellularLocation>
        <location evidence="1">Cell membrane</location>
        <topology evidence="1">Multi-pass membrane protein</topology>
    </subcellularLocation>
</comment>
<keyword evidence="4 6" id="KW-1133">Transmembrane helix</keyword>
<keyword evidence="2" id="KW-1003">Cell membrane</keyword>
<feature type="transmembrane region" description="Helical" evidence="6">
    <location>
        <begin position="443"/>
        <end position="461"/>
    </location>
</feature>
<keyword evidence="5 6" id="KW-0472">Membrane</keyword>
<dbReference type="InterPro" id="IPR002797">
    <property type="entry name" value="Polysacc_synth"/>
</dbReference>
<feature type="transmembrane region" description="Helical" evidence="6">
    <location>
        <begin position="311"/>
        <end position="331"/>
    </location>
</feature>
<feature type="transmembrane region" description="Helical" evidence="6">
    <location>
        <begin position="261"/>
        <end position="277"/>
    </location>
</feature>
<dbReference type="Proteomes" id="UP001290462">
    <property type="component" value="Unassembled WGS sequence"/>
</dbReference>
<feature type="transmembrane region" description="Helical" evidence="6">
    <location>
        <begin position="473"/>
        <end position="493"/>
    </location>
</feature>
<evidence type="ECO:0000313" key="7">
    <source>
        <dbReference type="EMBL" id="MDZ5760027.1"/>
    </source>
</evidence>
<protein>
    <submittedName>
        <fullName evidence="7">Polysaccharide biosynthesis protein</fullName>
    </submittedName>
</protein>
<dbReference type="RefSeq" id="WP_010050257.1">
    <property type="nucleotide sequence ID" value="NZ_BJOJ01000034.1"/>
</dbReference>
<dbReference type="PANTHER" id="PTHR30250">
    <property type="entry name" value="PST FAMILY PREDICTED COLANIC ACID TRANSPORTER"/>
    <property type="match status" value="1"/>
</dbReference>
<dbReference type="AlphaFoldDB" id="A0AAW9JU13"/>
<proteinExistence type="predicted"/>
<feature type="transmembrane region" description="Helical" evidence="6">
    <location>
        <begin position="414"/>
        <end position="431"/>
    </location>
</feature>
<dbReference type="CDD" id="cd13124">
    <property type="entry name" value="MATE_SpoVB_like"/>
    <property type="match status" value="1"/>
</dbReference>
<dbReference type="Pfam" id="PF01943">
    <property type="entry name" value="Polysacc_synt"/>
    <property type="match status" value="1"/>
</dbReference>
<feature type="transmembrane region" description="Helical" evidence="6">
    <location>
        <begin position="508"/>
        <end position="527"/>
    </location>
</feature>
<sequence>MMPNSPINLEEAAVEEQSAQEKMIRGSAWMTGGSIFSRVLGAIYIIPWMAWMGSAATGKAANGLYALGYTPYALFLTIATAGVPSAIAKQVSYYNALGEYNTGRKLFKKGMGLMVVTGVVCFLIMYLLAPVIGVGEPDQIQVIRSLSWALLIIPGMSLIRGFFQGYQEMAPSAISQLIEQIARIIFMLASVYLIMQVFNGQMVTAVTASTFAAFIGALFSLLALGYYWLKQKPRMDALAATSLDKIDVSTNEILVEMIKEAIPFVIIGSGITFFQLIDQYTFERIVIATTNTTAVLAREMFAVFAFNANKLIMITISIAVSMAVTAIPLITEAFTKNLIKEVRKQVSTNIQLFCFVMFPAAIGMAAVAEPLYTVFYQHSDLGTTILQISCYMSIILGLYTVLSAILQSMNQNKYAIFCLVVGVLVKAAVQYPLVKMFQAEGALYATIFGFSVSSLMLLWTLRRLTRFNVRFIFKRILLITLMTLLMAVVTILVRELCYLFVSPMSREWALVVTIVSAIAGGFSYLYLSLKTRLADRLLGAKVAGIRRRLRIK</sequence>
<keyword evidence="3 6" id="KW-0812">Transmembrane</keyword>
<evidence type="ECO:0000256" key="2">
    <source>
        <dbReference type="ARBA" id="ARBA00022475"/>
    </source>
</evidence>
<organism evidence="7 8">
    <name type="scientific">Carnobacterium maltaromaticum</name>
    <name type="common">Carnobacterium piscicola</name>
    <dbReference type="NCBI Taxonomy" id="2751"/>
    <lineage>
        <taxon>Bacteria</taxon>
        <taxon>Bacillati</taxon>
        <taxon>Bacillota</taxon>
        <taxon>Bacilli</taxon>
        <taxon>Lactobacillales</taxon>
        <taxon>Carnobacteriaceae</taxon>
        <taxon>Carnobacterium</taxon>
    </lineage>
</organism>
<accession>A0AAW9JU13</accession>
<evidence type="ECO:0000256" key="3">
    <source>
        <dbReference type="ARBA" id="ARBA00022692"/>
    </source>
</evidence>
<dbReference type="PIRSF" id="PIRSF038958">
    <property type="entry name" value="PG_synth_SpoVB"/>
    <property type="match status" value="1"/>
</dbReference>
<dbReference type="GO" id="GO:0005886">
    <property type="term" value="C:plasma membrane"/>
    <property type="evidence" value="ECO:0007669"/>
    <property type="project" value="UniProtKB-SubCell"/>
</dbReference>
<dbReference type="GeneID" id="83606586"/>
<feature type="transmembrane region" description="Helical" evidence="6">
    <location>
        <begin position="145"/>
        <end position="163"/>
    </location>
</feature>
<gene>
    <name evidence="7" type="ORF">RAK27_15435</name>
</gene>
<feature type="transmembrane region" description="Helical" evidence="6">
    <location>
        <begin position="384"/>
        <end position="402"/>
    </location>
</feature>
<feature type="transmembrane region" description="Helical" evidence="6">
    <location>
        <begin position="28"/>
        <end position="51"/>
    </location>
</feature>
<feature type="transmembrane region" description="Helical" evidence="6">
    <location>
        <begin position="112"/>
        <end position="133"/>
    </location>
</feature>
<feature type="transmembrane region" description="Helical" evidence="6">
    <location>
        <begin position="71"/>
        <end position="91"/>
    </location>
</feature>
<dbReference type="PANTHER" id="PTHR30250:SF21">
    <property type="entry name" value="LIPID II FLIPPASE MURJ"/>
    <property type="match status" value="1"/>
</dbReference>
<evidence type="ECO:0000256" key="4">
    <source>
        <dbReference type="ARBA" id="ARBA00022989"/>
    </source>
</evidence>
<feature type="transmembrane region" description="Helical" evidence="6">
    <location>
        <begin position="352"/>
        <end position="372"/>
    </location>
</feature>
<reference evidence="7" key="1">
    <citation type="submission" date="2023-08" db="EMBL/GenBank/DDBJ databases">
        <title>Genomic characterization of piscicolin 126 produced by Carnobacterium maltaromaticum CM22 strain isolated from salmon (Salmo salar).</title>
        <authorList>
            <person name="Gonzalez-Gragera E."/>
            <person name="Garcia-Lopez J.D."/>
            <person name="Teso-Perez C."/>
            <person name="Gimenez-Hernandez I."/>
            <person name="Peralta-Sanchez J.M."/>
            <person name="Valdivia E."/>
            <person name="Montalban-Lopez M."/>
            <person name="Martin-Platero A.M."/>
            <person name="Banos A."/>
            <person name="Martinez-Bueno M."/>
        </authorList>
    </citation>
    <scope>NUCLEOTIDE SEQUENCE</scope>
    <source>
        <strain evidence="7">CM22</strain>
    </source>
</reference>
<name>A0AAW9JU13_CARML</name>
<dbReference type="EMBL" id="JAVBVO010000005">
    <property type="protein sequence ID" value="MDZ5760027.1"/>
    <property type="molecule type" value="Genomic_DNA"/>
</dbReference>
<feature type="transmembrane region" description="Helical" evidence="6">
    <location>
        <begin position="208"/>
        <end position="229"/>
    </location>
</feature>
<feature type="transmembrane region" description="Helical" evidence="6">
    <location>
        <begin position="184"/>
        <end position="202"/>
    </location>
</feature>